<gene>
    <name evidence="4" type="ORF">T190607A01A_10063</name>
</gene>
<keyword evidence="1" id="KW-0175">Coiled coil</keyword>
<feature type="transmembrane region" description="Helical" evidence="2">
    <location>
        <begin position="112"/>
        <end position="132"/>
    </location>
</feature>
<dbReference type="InterPro" id="IPR050640">
    <property type="entry name" value="Bact_2-comp_sensor_kinase"/>
</dbReference>
<feature type="transmembrane region" description="Helical" evidence="2">
    <location>
        <begin position="71"/>
        <end position="92"/>
    </location>
</feature>
<dbReference type="Proteomes" id="UP001497416">
    <property type="component" value="Unassembled WGS sequence"/>
</dbReference>
<keyword evidence="4" id="KW-0808">Transferase</keyword>
<dbReference type="PANTHER" id="PTHR34220:SF7">
    <property type="entry name" value="SENSOR HISTIDINE KINASE YPDA"/>
    <property type="match status" value="1"/>
</dbReference>
<dbReference type="EMBL" id="CAXIXY010000003">
    <property type="protein sequence ID" value="CAL2074727.1"/>
    <property type="molecule type" value="Genomic_DNA"/>
</dbReference>
<evidence type="ECO:0000313" key="5">
    <source>
        <dbReference type="Proteomes" id="UP001497416"/>
    </source>
</evidence>
<dbReference type="Gene3D" id="3.30.565.10">
    <property type="entry name" value="Histidine kinase-like ATPase, C-terminal domain"/>
    <property type="match status" value="1"/>
</dbReference>
<feature type="transmembrane region" description="Helical" evidence="2">
    <location>
        <begin position="29"/>
        <end position="50"/>
    </location>
</feature>
<evidence type="ECO:0000259" key="3">
    <source>
        <dbReference type="Pfam" id="PF06580"/>
    </source>
</evidence>
<organism evidence="4 5">
    <name type="scientific">Tenacibaculum platacis</name>
    <dbReference type="NCBI Taxonomy" id="3137852"/>
    <lineage>
        <taxon>Bacteria</taxon>
        <taxon>Pseudomonadati</taxon>
        <taxon>Bacteroidota</taxon>
        <taxon>Flavobacteriia</taxon>
        <taxon>Flavobacteriales</taxon>
        <taxon>Flavobacteriaceae</taxon>
        <taxon>Tenacibaculum</taxon>
    </lineage>
</organism>
<keyword evidence="4" id="KW-0418">Kinase</keyword>
<proteinExistence type="predicted"/>
<dbReference type="GO" id="GO:0016301">
    <property type="term" value="F:kinase activity"/>
    <property type="evidence" value="ECO:0007669"/>
    <property type="project" value="UniProtKB-KW"/>
</dbReference>
<evidence type="ECO:0000256" key="2">
    <source>
        <dbReference type="SAM" id="Phobius"/>
    </source>
</evidence>
<feature type="domain" description="Signal transduction histidine kinase internal region" evidence="3">
    <location>
        <begin position="153"/>
        <end position="229"/>
    </location>
</feature>
<keyword evidence="2" id="KW-1133">Transmembrane helix</keyword>
<dbReference type="InterPro" id="IPR036890">
    <property type="entry name" value="HATPase_C_sf"/>
</dbReference>
<keyword evidence="5" id="KW-1185">Reference proteome</keyword>
<dbReference type="Pfam" id="PF06580">
    <property type="entry name" value="His_kinase"/>
    <property type="match status" value="1"/>
</dbReference>
<keyword evidence="2" id="KW-0472">Membrane</keyword>
<dbReference type="InterPro" id="IPR010559">
    <property type="entry name" value="Sig_transdc_His_kin_internal"/>
</dbReference>
<evidence type="ECO:0000256" key="1">
    <source>
        <dbReference type="SAM" id="Coils"/>
    </source>
</evidence>
<evidence type="ECO:0000313" key="4">
    <source>
        <dbReference type="EMBL" id="CAL2074727.1"/>
    </source>
</evidence>
<protein>
    <submittedName>
        <fullName evidence="4">Histidine kinase</fullName>
    </submittedName>
</protein>
<keyword evidence="2" id="KW-0812">Transmembrane</keyword>
<name>A0ABM9NQ50_9FLAO</name>
<sequence>MIVNIIFFLVKLTLDHKVKHDGAFHPQAVFYYFSAFFLLMTTWELNDWLIRKYAKNDANNGLNVKSGMRILAINTIVCIPLIAIVYYVGIFEFGDLFKIETDNPWLRFRIDFFRAIVLGLSAILFNMFSFALNQKRELEHKMNRLEKEALTSKYKSLKSQISPHFLFNSLNTLTSLMYEDRDLASDFVSRLASCYRYILDNREEDLVSLEKELHFLDSFIFMMKVRHEGALTIKSDITIEPRNFSIPTLTLQMLVENALKHNYYSKEKPLLITISSNSENSIQIQNNIQVRTSEEESTKLGLKNIKNRYAFYTTDKVIVTSDERHFTVTIPLLSKDIKEISIIKAS</sequence>
<accession>A0ABM9NQ50</accession>
<reference evidence="4 5" key="1">
    <citation type="submission" date="2024-05" db="EMBL/GenBank/DDBJ databases">
        <authorList>
            <person name="Duchaud E."/>
        </authorList>
    </citation>
    <scope>NUCLEOTIDE SEQUENCE [LARGE SCALE GENOMIC DNA]</scope>
    <source>
        <strain evidence="4">Ena-SAMPLE-TAB-13-05-2024-13:56:06:370-140302</strain>
    </source>
</reference>
<feature type="coiled-coil region" evidence="1">
    <location>
        <begin position="128"/>
        <end position="155"/>
    </location>
</feature>
<comment type="caution">
    <text evidence="4">The sequence shown here is derived from an EMBL/GenBank/DDBJ whole genome shotgun (WGS) entry which is preliminary data.</text>
</comment>
<dbReference type="PANTHER" id="PTHR34220">
    <property type="entry name" value="SENSOR HISTIDINE KINASE YPDA"/>
    <property type="match status" value="1"/>
</dbReference>